<dbReference type="GO" id="GO:0016887">
    <property type="term" value="F:ATP hydrolysis activity"/>
    <property type="evidence" value="ECO:0007669"/>
    <property type="project" value="InterPro"/>
</dbReference>
<name>A0A941CPX2_9CLOT</name>
<dbReference type="PROSITE" id="PS00211">
    <property type="entry name" value="ABC_TRANSPORTER_1"/>
    <property type="match status" value="1"/>
</dbReference>
<dbReference type="GO" id="GO:0005886">
    <property type="term" value="C:plasma membrane"/>
    <property type="evidence" value="ECO:0007669"/>
    <property type="project" value="UniProtKB-SubCell"/>
</dbReference>
<dbReference type="Proteomes" id="UP000675379">
    <property type="component" value="Unassembled WGS sequence"/>
</dbReference>
<keyword evidence="7 9" id="KW-1133">Transmembrane helix</keyword>
<keyword evidence="8 9" id="KW-0472">Membrane</keyword>
<dbReference type="FunFam" id="3.40.50.300:FF:000221">
    <property type="entry name" value="Multidrug ABC transporter ATP-binding protein"/>
    <property type="match status" value="1"/>
</dbReference>
<feature type="transmembrane region" description="Helical" evidence="9">
    <location>
        <begin position="235"/>
        <end position="258"/>
    </location>
</feature>
<dbReference type="InterPro" id="IPR011527">
    <property type="entry name" value="ABC1_TM_dom"/>
</dbReference>
<proteinExistence type="predicted"/>
<dbReference type="Gene3D" id="1.20.1560.10">
    <property type="entry name" value="ABC transporter type 1, transmembrane domain"/>
    <property type="match status" value="1"/>
</dbReference>
<keyword evidence="2" id="KW-0813">Transport</keyword>
<keyword evidence="6 12" id="KW-0067">ATP-binding</keyword>
<dbReference type="SUPFAM" id="SSF52540">
    <property type="entry name" value="P-loop containing nucleoside triphosphate hydrolases"/>
    <property type="match status" value="1"/>
</dbReference>
<sequence length="577" mass="63616">MELYGRYFRTYRKLFFFAVFFVFLETMVDLLQPTLMARIIDDGIRRGEVSRVLQLGGLMLGATALGAGFAALRNILASRVSQRFGQELREDLFRQTLYLGEGEADALGSGSLVTRLTNDTAQCMQFANGMMRIFFKAPITALGSVILAFLLSPQLSLVLFLLLLVVGVLITLSMRLSYTRFAWVQKAMDQLNAKVQEYLLGIRLVKTYGRHETEREKFEGVNGELEKRSMASQRVIAWFSPLLTLTLSLGIALVLYLGSYMFSRGEIEVGKIAAYISYMTQILSSIIMITNIFNTFVRTKASSARILEVLDSPGEAQTKGESLGQALKVLAFDEVSFAYPAGSGVPALKKVTFTLAAGETLAVIGSTGSGKSTLSWLLLRFYEPSDGCITLNGQDIQTLDPGEIRQRIALAPQKPQLFSGTVRENIAWGRPDAPAKDEEWAARTAMAEEFILKMPKGYDSPLRQGGVNLSGGQKQRISIARALAKRGEILILDDATSALDALTEAKVRSALRRIFPKPMTFLITQRVSTAMGADRILVLEEGSVAGWGTHGELLKSCAIYRELYDSQIGLEEKSYGE</sequence>
<feature type="transmembrane region" description="Helical" evidence="9">
    <location>
        <begin position="52"/>
        <end position="72"/>
    </location>
</feature>
<evidence type="ECO:0000256" key="6">
    <source>
        <dbReference type="ARBA" id="ARBA00022840"/>
    </source>
</evidence>
<dbReference type="Gene3D" id="3.40.50.300">
    <property type="entry name" value="P-loop containing nucleotide triphosphate hydrolases"/>
    <property type="match status" value="1"/>
</dbReference>
<dbReference type="InterPro" id="IPR036640">
    <property type="entry name" value="ABC1_TM_sf"/>
</dbReference>
<evidence type="ECO:0000256" key="2">
    <source>
        <dbReference type="ARBA" id="ARBA00022448"/>
    </source>
</evidence>
<dbReference type="SMART" id="SM00382">
    <property type="entry name" value="AAA"/>
    <property type="match status" value="1"/>
</dbReference>
<evidence type="ECO:0000256" key="4">
    <source>
        <dbReference type="ARBA" id="ARBA00022692"/>
    </source>
</evidence>
<evidence type="ECO:0000313" key="12">
    <source>
        <dbReference type="EMBL" id="MBR0576077.1"/>
    </source>
</evidence>
<keyword evidence="3" id="KW-1003">Cell membrane</keyword>
<keyword evidence="4 9" id="KW-0812">Transmembrane</keyword>
<evidence type="ECO:0000256" key="1">
    <source>
        <dbReference type="ARBA" id="ARBA00004651"/>
    </source>
</evidence>
<dbReference type="Pfam" id="PF00664">
    <property type="entry name" value="ABC_membrane"/>
    <property type="match status" value="1"/>
</dbReference>
<feature type="domain" description="ABC transporter" evidence="10">
    <location>
        <begin position="330"/>
        <end position="566"/>
    </location>
</feature>
<feature type="domain" description="ABC transmembrane type-1" evidence="11">
    <location>
        <begin position="16"/>
        <end position="298"/>
    </location>
</feature>
<evidence type="ECO:0000259" key="11">
    <source>
        <dbReference type="PROSITE" id="PS50929"/>
    </source>
</evidence>
<feature type="transmembrane region" description="Helical" evidence="9">
    <location>
        <begin position="133"/>
        <end position="151"/>
    </location>
</feature>
<comment type="subcellular location">
    <subcellularLocation>
        <location evidence="1">Cell membrane</location>
        <topology evidence="1">Multi-pass membrane protein</topology>
    </subcellularLocation>
</comment>
<evidence type="ECO:0000256" key="3">
    <source>
        <dbReference type="ARBA" id="ARBA00022475"/>
    </source>
</evidence>
<dbReference type="RefSeq" id="WP_211800924.1">
    <property type="nucleotide sequence ID" value="NZ_JAGSCS010000007.1"/>
</dbReference>
<dbReference type="PANTHER" id="PTHR43394">
    <property type="entry name" value="ATP-DEPENDENT PERMEASE MDL1, MITOCHONDRIAL"/>
    <property type="match status" value="1"/>
</dbReference>
<comment type="caution">
    <text evidence="12">The sequence shown here is derived from an EMBL/GenBank/DDBJ whole genome shotgun (WGS) entry which is preliminary data.</text>
</comment>
<evidence type="ECO:0000256" key="5">
    <source>
        <dbReference type="ARBA" id="ARBA00022741"/>
    </source>
</evidence>
<dbReference type="PANTHER" id="PTHR43394:SF1">
    <property type="entry name" value="ATP-BINDING CASSETTE SUB-FAMILY B MEMBER 10, MITOCHONDRIAL"/>
    <property type="match status" value="1"/>
</dbReference>
<accession>A0A941CPX2</accession>
<feature type="transmembrane region" description="Helical" evidence="9">
    <location>
        <begin position="157"/>
        <end position="178"/>
    </location>
</feature>
<organism evidence="12 13">
    <name type="scientific">Proteiniclasticum sediminis</name>
    <dbReference type="NCBI Taxonomy" id="2804028"/>
    <lineage>
        <taxon>Bacteria</taxon>
        <taxon>Bacillati</taxon>
        <taxon>Bacillota</taxon>
        <taxon>Clostridia</taxon>
        <taxon>Eubacteriales</taxon>
        <taxon>Clostridiaceae</taxon>
        <taxon>Proteiniclasticum</taxon>
    </lineage>
</organism>
<dbReference type="InterPro" id="IPR017871">
    <property type="entry name" value="ABC_transporter-like_CS"/>
</dbReference>
<evidence type="ECO:0000256" key="8">
    <source>
        <dbReference type="ARBA" id="ARBA00023136"/>
    </source>
</evidence>
<evidence type="ECO:0000256" key="9">
    <source>
        <dbReference type="SAM" id="Phobius"/>
    </source>
</evidence>
<gene>
    <name evidence="12" type="ORF">KCG48_06950</name>
</gene>
<dbReference type="GO" id="GO:0005524">
    <property type="term" value="F:ATP binding"/>
    <property type="evidence" value="ECO:0007669"/>
    <property type="project" value="UniProtKB-KW"/>
</dbReference>
<evidence type="ECO:0000259" key="10">
    <source>
        <dbReference type="PROSITE" id="PS50893"/>
    </source>
</evidence>
<keyword evidence="13" id="KW-1185">Reference proteome</keyword>
<dbReference type="SUPFAM" id="SSF90123">
    <property type="entry name" value="ABC transporter transmembrane region"/>
    <property type="match status" value="1"/>
</dbReference>
<reference evidence="12" key="1">
    <citation type="submission" date="2021-04" db="EMBL/GenBank/DDBJ databases">
        <title>Proteiniclasticum sedimins sp. nov., an obligate anaerobic bacterium isolated from anaerobic sludge.</title>
        <authorList>
            <person name="Liu J."/>
        </authorList>
    </citation>
    <scope>NUCLEOTIDE SEQUENCE</scope>
    <source>
        <strain evidence="12">BAD-10</strain>
    </source>
</reference>
<dbReference type="GO" id="GO:0015421">
    <property type="term" value="F:ABC-type oligopeptide transporter activity"/>
    <property type="evidence" value="ECO:0007669"/>
    <property type="project" value="TreeGrafter"/>
</dbReference>
<dbReference type="InterPro" id="IPR039421">
    <property type="entry name" value="Type_1_exporter"/>
</dbReference>
<feature type="transmembrane region" description="Helical" evidence="9">
    <location>
        <begin position="278"/>
        <end position="297"/>
    </location>
</feature>
<dbReference type="EMBL" id="JAGSCS010000007">
    <property type="protein sequence ID" value="MBR0576077.1"/>
    <property type="molecule type" value="Genomic_DNA"/>
</dbReference>
<dbReference type="PROSITE" id="PS50893">
    <property type="entry name" value="ABC_TRANSPORTER_2"/>
    <property type="match status" value="1"/>
</dbReference>
<evidence type="ECO:0000313" key="13">
    <source>
        <dbReference type="Proteomes" id="UP000675379"/>
    </source>
</evidence>
<dbReference type="Pfam" id="PF00005">
    <property type="entry name" value="ABC_tran"/>
    <property type="match status" value="1"/>
</dbReference>
<protein>
    <submittedName>
        <fullName evidence="12">ABC transporter ATP-binding protein</fullName>
    </submittedName>
</protein>
<dbReference type="PROSITE" id="PS50929">
    <property type="entry name" value="ABC_TM1F"/>
    <property type="match status" value="1"/>
</dbReference>
<keyword evidence="5" id="KW-0547">Nucleotide-binding</keyword>
<dbReference type="InterPro" id="IPR027417">
    <property type="entry name" value="P-loop_NTPase"/>
</dbReference>
<dbReference type="CDD" id="cd18548">
    <property type="entry name" value="ABC_6TM_Tm287_like"/>
    <property type="match status" value="1"/>
</dbReference>
<evidence type="ECO:0000256" key="7">
    <source>
        <dbReference type="ARBA" id="ARBA00022989"/>
    </source>
</evidence>
<dbReference type="InterPro" id="IPR003593">
    <property type="entry name" value="AAA+_ATPase"/>
</dbReference>
<dbReference type="AlphaFoldDB" id="A0A941CPX2"/>
<dbReference type="InterPro" id="IPR003439">
    <property type="entry name" value="ABC_transporter-like_ATP-bd"/>
</dbReference>